<proteinExistence type="predicted"/>
<sequence>MKTVSKWANMAAVVALLASFIGLAPAHAASTAVVRWVPTESTGYAWWLDNKLANDPNNFNNFQVYYTPKVKLYDVIAANGATVNFKWLVTDISGSPLKNTPVTLVINPAYTYPTATQSSPLLNPRKNFPGDTDRDPAKADNANINLTTDANGYVTYSITNSTSDADSEPLMSDDGVTLPPAGSTTFTQLQLYVGTFTQGVAGYEARKPSQLTQDIDILEIHWQLGAVKGAKVAAATDTPPANVIRWNEKASTGVLWNTTNKAALQSILKGDYFTPKVNFFDLFAKFGTAVKLSWHVTDPKGKALANTPVTLILNPAYSGGTANVTDMNSKPVLLAYSGAQDGVNIPLTTDANGDVTYTLQNNDTAASAEAPPFDKSSPPTGSVYLQALLYTGTYANYAARTPSWSVQKIQDVDILEVHYVTGLPVATTGTTGGTTGGGGIQPTGGVAPTGPIDTSDKNDAPVVFGDNKAPKNVTAPSLSKTAKIGSEISVSLGKWSYSGNASATIAWYRCKSAGAAATKTPSGCVKLPVVSGSKISVVSVLKGYYLRASVTQKNPAGSTTVFTAASSQVK</sequence>
<accession>A0A6J7EKI2</accession>
<organism evidence="2">
    <name type="scientific">freshwater metagenome</name>
    <dbReference type="NCBI Taxonomy" id="449393"/>
    <lineage>
        <taxon>unclassified sequences</taxon>
        <taxon>metagenomes</taxon>
        <taxon>ecological metagenomes</taxon>
    </lineage>
</organism>
<feature type="region of interest" description="Disordered" evidence="1">
    <location>
        <begin position="120"/>
        <end position="140"/>
    </location>
</feature>
<dbReference type="AlphaFoldDB" id="A0A6J7EKI2"/>
<protein>
    <submittedName>
        <fullName evidence="2">Unannotated protein</fullName>
    </submittedName>
</protein>
<name>A0A6J7EKI2_9ZZZZ</name>
<dbReference type="EMBL" id="CAFBLZ010000023">
    <property type="protein sequence ID" value="CAB4884062.1"/>
    <property type="molecule type" value="Genomic_DNA"/>
</dbReference>
<reference evidence="2" key="1">
    <citation type="submission" date="2020-05" db="EMBL/GenBank/DDBJ databases">
        <authorList>
            <person name="Chiriac C."/>
            <person name="Salcher M."/>
            <person name="Ghai R."/>
            <person name="Kavagutti S V."/>
        </authorList>
    </citation>
    <scope>NUCLEOTIDE SEQUENCE</scope>
</reference>
<gene>
    <name evidence="2" type="ORF">UFOPK3482_00410</name>
</gene>
<evidence type="ECO:0000313" key="2">
    <source>
        <dbReference type="EMBL" id="CAB4884062.1"/>
    </source>
</evidence>
<evidence type="ECO:0000256" key="1">
    <source>
        <dbReference type="SAM" id="MobiDB-lite"/>
    </source>
</evidence>